<organism evidence="1 2">
    <name type="scientific">Xenoophorus captivus</name>
    <dbReference type="NCBI Taxonomy" id="1517983"/>
    <lineage>
        <taxon>Eukaryota</taxon>
        <taxon>Metazoa</taxon>
        <taxon>Chordata</taxon>
        <taxon>Craniata</taxon>
        <taxon>Vertebrata</taxon>
        <taxon>Euteleostomi</taxon>
        <taxon>Actinopterygii</taxon>
        <taxon>Neopterygii</taxon>
        <taxon>Teleostei</taxon>
        <taxon>Neoteleostei</taxon>
        <taxon>Acanthomorphata</taxon>
        <taxon>Ovalentaria</taxon>
        <taxon>Atherinomorphae</taxon>
        <taxon>Cyprinodontiformes</taxon>
        <taxon>Goodeidae</taxon>
        <taxon>Xenoophorus</taxon>
    </lineage>
</organism>
<accession>A0ABV0QUS0</accession>
<evidence type="ECO:0000313" key="1">
    <source>
        <dbReference type="EMBL" id="MEQ2199586.1"/>
    </source>
</evidence>
<comment type="caution">
    <text evidence="1">The sequence shown here is derived from an EMBL/GenBank/DDBJ whole genome shotgun (WGS) entry which is preliminary data.</text>
</comment>
<sequence>MALLDYGCEPNLIDQALVTQLRLGTEQLPSPRQVLALDGQAQNHSLDQTTRISLVWKSQRTHFLTCFSGLSKRSGPGVPLVAGPQPPPKLLKQALLSFRNHRLPGQLLVLTRPLPGGYPASDQ</sequence>
<gene>
    <name evidence="1" type="ORF">XENOCAPTIV_003984</name>
</gene>
<evidence type="ECO:0000313" key="2">
    <source>
        <dbReference type="Proteomes" id="UP001434883"/>
    </source>
</evidence>
<proteinExistence type="predicted"/>
<dbReference type="Proteomes" id="UP001434883">
    <property type="component" value="Unassembled WGS sequence"/>
</dbReference>
<reference evidence="1 2" key="1">
    <citation type="submission" date="2021-06" db="EMBL/GenBank/DDBJ databases">
        <authorList>
            <person name="Palmer J.M."/>
        </authorList>
    </citation>
    <scope>NUCLEOTIDE SEQUENCE [LARGE SCALE GENOMIC DNA]</scope>
    <source>
        <strain evidence="1 2">XC_2019</strain>
        <tissue evidence="1">Muscle</tissue>
    </source>
</reference>
<keyword evidence="2" id="KW-1185">Reference proteome</keyword>
<protein>
    <submittedName>
        <fullName evidence="1">Uncharacterized protein</fullName>
    </submittedName>
</protein>
<dbReference type="EMBL" id="JAHRIN010025349">
    <property type="protein sequence ID" value="MEQ2199586.1"/>
    <property type="molecule type" value="Genomic_DNA"/>
</dbReference>
<name>A0ABV0QUS0_9TELE</name>